<dbReference type="STRING" id="582402.Hbal_0901"/>
<reference evidence="2" key="1">
    <citation type="journal article" date="2011" name="J. Bacteriol.">
        <title>Genome sequences of eight morphologically diverse alphaproteobacteria.</title>
        <authorList>
            <consortium name="US DOE Joint Genome Institute"/>
            <person name="Brown P.J."/>
            <person name="Kysela D.T."/>
            <person name="Buechlein A."/>
            <person name="Hemmerich C."/>
            <person name="Brun Y.V."/>
        </authorList>
    </citation>
    <scope>NUCLEOTIDE SEQUENCE [LARGE SCALE GENOMIC DNA]</scope>
    <source>
        <strain evidence="2">ATCC 49814 / DSM 5838 / IFAM 1418</strain>
    </source>
</reference>
<organism evidence="1 2">
    <name type="scientific">Hirschia baltica (strain ATCC 49814 / DSM 5838 / IFAM 1418)</name>
    <dbReference type="NCBI Taxonomy" id="582402"/>
    <lineage>
        <taxon>Bacteria</taxon>
        <taxon>Pseudomonadati</taxon>
        <taxon>Pseudomonadota</taxon>
        <taxon>Alphaproteobacteria</taxon>
        <taxon>Hyphomonadales</taxon>
        <taxon>Hyphomonadaceae</taxon>
        <taxon>Hirschia</taxon>
    </lineage>
</organism>
<dbReference type="AlphaFoldDB" id="C6XQ78"/>
<sequence>MPGQTQLKLYYGRKNLSFILNVKAFNHSQDSSNHFYAIVERPNWRFFQFSVVLGPAS</sequence>
<evidence type="ECO:0000313" key="2">
    <source>
        <dbReference type="Proteomes" id="UP000002745"/>
    </source>
</evidence>
<dbReference type="HOGENOM" id="CLU_2990531_0_0_5"/>
<evidence type="ECO:0000313" key="1">
    <source>
        <dbReference type="EMBL" id="ACT58595.1"/>
    </source>
</evidence>
<name>C6XQ78_HIRBI</name>
<gene>
    <name evidence="1" type="ordered locus">Hbal_0901</name>
</gene>
<protein>
    <submittedName>
        <fullName evidence="1">Uncharacterized protein</fullName>
    </submittedName>
</protein>
<keyword evidence="2" id="KW-1185">Reference proteome</keyword>
<dbReference type="EMBL" id="CP001678">
    <property type="protein sequence ID" value="ACT58595.1"/>
    <property type="molecule type" value="Genomic_DNA"/>
</dbReference>
<dbReference type="KEGG" id="hba:Hbal_0901"/>
<accession>C6XQ78</accession>
<proteinExistence type="predicted"/>
<dbReference type="Proteomes" id="UP000002745">
    <property type="component" value="Chromosome"/>
</dbReference>